<dbReference type="AlphaFoldDB" id="A0A382JCM4"/>
<reference evidence="1" key="1">
    <citation type="submission" date="2018-05" db="EMBL/GenBank/DDBJ databases">
        <authorList>
            <person name="Lanie J.A."/>
            <person name="Ng W.-L."/>
            <person name="Kazmierczak K.M."/>
            <person name="Andrzejewski T.M."/>
            <person name="Davidsen T.M."/>
            <person name="Wayne K.J."/>
            <person name="Tettelin H."/>
            <person name="Glass J.I."/>
            <person name="Rusch D."/>
            <person name="Podicherti R."/>
            <person name="Tsui H.-C.T."/>
            <person name="Winkler M.E."/>
        </authorList>
    </citation>
    <scope>NUCLEOTIDE SEQUENCE</scope>
</reference>
<gene>
    <name evidence="1" type="ORF">METZ01_LOCUS262253</name>
</gene>
<evidence type="ECO:0000313" key="1">
    <source>
        <dbReference type="EMBL" id="SVC09399.1"/>
    </source>
</evidence>
<sequence>MGNQPVSDELAQRASSLGVEFVRATLLERKVIFFRAQNLSE</sequence>
<accession>A0A382JCM4</accession>
<feature type="non-terminal residue" evidence="1">
    <location>
        <position position="41"/>
    </location>
</feature>
<organism evidence="1">
    <name type="scientific">marine metagenome</name>
    <dbReference type="NCBI Taxonomy" id="408172"/>
    <lineage>
        <taxon>unclassified sequences</taxon>
        <taxon>metagenomes</taxon>
        <taxon>ecological metagenomes</taxon>
    </lineage>
</organism>
<protein>
    <submittedName>
        <fullName evidence="1">Uncharacterized protein</fullName>
    </submittedName>
</protein>
<name>A0A382JCM4_9ZZZZ</name>
<proteinExistence type="predicted"/>
<dbReference type="EMBL" id="UINC01073201">
    <property type="protein sequence ID" value="SVC09399.1"/>
    <property type="molecule type" value="Genomic_DNA"/>
</dbReference>